<reference evidence="7 8" key="1">
    <citation type="journal article" date="2019" name="PLoS ONE">
        <title>Genomic analyses reveal an absence of contemporary introgressive admixture between fin whales and blue whales, despite known hybrids.</title>
        <authorList>
            <person name="Westbury M.V."/>
            <person name="Petersen B."/>
            <person name="Lorenzen E.D."/>
        </authorList>
    </citation>
    <scope>NUCLEOTIDE SEQUENCE [LARGE SCALE GENOMIC DNA]</scope>
    <source>
        <strain evidence="7">FinWhale-01</strain>
    </source>
</reference>
<dbReference type="AlphaFoldDB" id="A0A643BZC4"/>
<dbReference type="EMBL" id="SGJD01003211">
    <property type="protein sequence ID" value="KAB0393363.1"/>
    <property type="molecule type" value="Genomic_DNA"/>
</dbReference>
<dbReference type="InterPro" id="IPR014716">
    <property type="entry name" value="Fibrinogen_a/b/g_C_1"/>
</dbReference>
<name>A0A643BZC4_BALPH</name>
<proteinExistence type="predicted"/>
<comment type="subcellular location">
    <subcellularLocation>
        <location evidence="1">Secreted</location>
    </subcellularLocation>
</comment>
<dbReference type="GO" id="GO:0003823">
    <property type="term" value="F:antigen binding"/>
    <property type="evidence" value="ECO:0007669"/>
    <property type="project" value="TreeGrafter"/>
</dbReference>
<dbReference type="Gene3D" id="3.90.215.10">
    <property type="entry name" value="Gamma Fibrinogen, chain A, domain 1"/>
    <property type="match status" value="1"/>
</dbReference>
<gene>
    <name evidence="7" type="ORF">E2I00_012055</name>
</gene>
<feature type="non-terminal residue" evidence="7">
    <location>
        <position position="1"/>
    </location>
</feature>
<evidence type="ECO:0000259" key="6">
    <source>
        <dbReference type="PROSITE" id="PS51406"/>
    </source>
</evidence>
<dbReference type="SUPFAM" id="SSF56496">
    <property type="entry name" value="Fibrinogen C-terminal domain-like"/>
    <property type="match status" value="1"/>
</dbReference>
<keyword evidence="8" id="KW-1185">Reference proteome</keyword>
<evidence type="ECO:0000256" key="1">
    <source>
        <dbReference type="ARBA" id="ARBA00004613"/>
    </source>
</evidence>
<evidence type="ECO:0000256" key="4">
    <source>
        <dbReference type="ARBA" id="ARBA00023157"/>
    </source>
</evidence>
<evidence type="ECO:0000256" key="3">
    <source>
        <dbReference type="ARBA" id="ARBA00022729"/>
    </source>
</evidence>
<dbReference type="OrthoDB" id="7735550at2759"/>
<protein>
    <recommendedName>
        <fullName evidence="6">Fibrinogen C-terminal domain-containing protein</fullName>
    </recommendedName>
</protein>
<evidence type="ECO:0000313" key="8">
    <source>
        <dbReference type="Proteomes" id="UP000437017"/>
    </source>
</evidence>
<keyword evidence="3" id="KW-0732">Signal</keyword>
<evidence type="ECO:0000313" key="7">
    <source>
        <dbReference type="EMBL" id="KAB0393363.1"/>
    </source>
</evidence>
<feature type="region of interest" description="Disordered" evidence="5">
    <location>
        <begin position="12"/>
        <end position="50"/>
    </location>
</feature>
<evidence type="ECO:0000256" key="5">
    <source>
        <dbReference type="SAM" id="MobiDB-lite"/>
    </source>
</evidence>
<dbReference type="Pfam" id="PF00147">
    <property type="entry name" value="Fibrinogen_C"/>
    <property type="match status" value="1"/>
</dbReference>
<dbReference type="GO" id="GO:0005102">
    <property type="term" value="F:signaling receptor binding"/>
    <property type="evidence" value="ECO:0007669"/>
    <property type="project" value="TreeGrafter"/>
</dbReference>
<dbReference type="GO" id="GO:0097367">
    <property type="term" value="F:carbohydrate derivative binding"/>
    <property type="evidence" value="ECO:0007669"/>
    <property type="project" value="TreeGrafter"/>
</dbReference>
<dbReference type="PROSITE" id="PS51406">
    <property type="entry name" value="FIBRINOGEN_C_2"/>
    <property type="match status" value="1"/>
</dbReference>
<dbReference type="GO" id="GO:0001867">
    <property type="term" value="P:complement activation, lectin pathway"/>
    <property type="evidence" value="ECO:0007669"/>
    <property type="project" value="TreeGrafter"/>
</dbReference>
<dbReference type="Proteomes" id="UP000437017">
    <property type="component" value="Unassembled WGS sequence"/>
</dbReference>
<dbReference type="InterPro" id="IPR036056">
    <property type="entry name" value="Fibrinogen-like_C"/>
</dbReference>
<keyword evidence="2" id="KW-0964">Secreted</keyword>
<dbReference type="InterPro" id="IPR002181">
    <property type="entry name" value="Fibrinogen_a/b/g_C_dom"/>
</dbReference>
<dbReference type="SMART" id="SM00186">
    <property type="entry name" value="FBG"/>
    <property type="match status" value="1"/>
</dbReference>
<keyword evidence="4" id="KW-1015">Disulfide bond</keyword>
<comment type="caution">
    <text evidence="7">The sequence shown here is derived from an EMBL/GenBank/DDBJ whole genome shotgun (WGS) entry which is preliminary data.</text>
</comment>
<dbReference type="GO" id="GO:0005615">
    <property type="term" value="C:extracellular space"/>
    <property type="evidence" value="ECO:0007669"/>
    <property type="project" value="TreeGrafter"/>
</dbReference>
<sequence length="244" mass="26828">TRELEASKVVLLPSCPGAPGSPGEKGAPGPRGQLGPPGKMGPKGEPGPRSCQELLSWDATLSGWYHLCLPEGRALPVFCDVDTTEGGWLDGFVDFFCSWSSYKAGLGSQESEFWLGNENLPQLTLQSTWELRVELEDFKGNCTFAHCGAFHLLGEAGHYPASAWQVLRGHCSRKPFTTYDTNHDTSKSNCEVTVRGAWYFRSCYQSNLNGRHWMSEATAHNCGIDWASGCGMGHPYHRVHIMLC</sequence>
<dbReference type="PANTHER" id="PTHR19143:SF415">
    <property type="entry name" value="FICOLIN-3"/>
    <property type="match status" value="1"/>
</dbReference>
<accession>A0A643BZC4</accession>
<evidence type="ECO:0000256" key="2">
    <source>
        <dbReference type="ARBA" id="ARBA00022525"/>
    </source>
</evidence>
<organism evidence="7 8">
    <name type="scientific">Balaenoptera physalus</name>
    <name type="common">Fin whale</name>
    <name type="synonym">Balaena physalus</name>
    <dbReference type="NCBI Taxonomy" id="9770"/>
    <lineage>
        <taxon>Eukaryota</taxon>
        <taxon>Metazoa</taxon>
        <taxon>Chordata</taxon>
        <taxon>Craniata</taxon>
        <taxon>Vertebrata</taxon>
        <taxon>Euteleostomi</taxon>
        <taxon>Mammalia</taxon>
        <taxon>Eutheria</taxon>
        <taxon>Laurasiatheria</taxon>
        <taxon>Artiodactyla</taxon>
        <taxon>Whippomorpha</taxon>
        <taxon>Cetacea</taxon>
        <taxon>Mysticeti</taxon>
        <taxon>Balaenopteridae</taxon>
        <taxon>Balaenoptera</taxon>
    </lineage>
</organism>
<dbReference type="PANTHER" id="PTHR19143">
    <property type="entry name" value="FIBRINOGEN/TENASCIN/ANGIOPOEITIN"/>
    <property type="match status" value="1"/>
</dbReference>
<dbReference type="Gene3D" id="4.10.530.10">
    <property type="entry name" value="Gamma-fibrinogen Carboxyl Terminal Fragment, domain 2"/>
    <property type="match status" value="1"/>
</dbReference>
<feature type="domain" description="Fibrinogen C-terminal" evidence="6">
    <location>
        <begin position="42"/>
        <end position="244"/>
    </location>
</feature>
<dbReference type="InterPro" id="IPR050373">
    <property type="entry name" value="Fibrinogen_C-term_domain"/>
</dbReference>